<dbReference type="Gene3D" id="2.40.70.10">
    <property type="entry name" value="Acid Proteases"/>
    <property type="match status" value="1"/>
</dbReference>
<evidence type="ECO:0000313" key="2">
    <source>
        <dbReference type="Proteomes" id="UP000035680"/>
    </source>
</evidence>
<dbReference type="Proteomes" id="UP000035680">
    <property type="component" value="Unassembled WGS sequence"/>
</dbReference>
<accession>A0A0K0F042</accession>
<keyword evidence="2" id="KW-1185">Reference proteome</keyword>
<dbReference type="InterPro" id="IPR021109">
    <property type="entry name" value="Peptidase_aspartic_dom_sf"/>
</dbReference>
<feature type="region of interest" description="Disordered" evidence="1">
    <location>
        <begin position="1"/>
        <end position="58"/>
    </location>
</feature>
<reference evidence="2" key="1">
    <citation type="submission" date="2014-07" db="EMBL/GenBank/DDBJ databases">
        <authorList>
            <person name="Martin A.A"/>
            <person name="De Silva N."/>
        </authorList>
    </citation>
    <scope>NUCLEOTIDE SEQUENCE</scope>
</reference>
<proteinExistence type="predicted"/>
<dbReference type="SUPFAM" id="SSF50630">
    <property type="entry name" value="Acid proteases"/>
    <property type="match status" value="1"/>
</dbReference>
<evidence type="ECO:0000256" key="1">
    <source>
        <dbReference type="SAM" id="MobiDB-lite"/>
    </source>
</evidence>
<dbReference type="AlphaFoldDB" id="A0A0K0F042"/>
<feature type="compositionally biased region" description="Polar residues" evidence="1">
    <location>
        <begin position="9"/>
        <end position="18"/>
    </location>
</feature>
<reference evidence="3" key="2">
    <citation type="submission" date="2015-08" db="UniProtKB">
        <authorList>
            <consortium name="WormBaseParasite"/>
        </authorList>
    </citation>
    <scope>IDENTIFICATION</scope>
</reference>
<dbReference type="WBParaSite" id="SVE_0215400.1">
    <property type="protein sequence ID" value="SVE_0215400.1"/>
    <property type="gene ID" value="SVE_0215400"/>
</dbReference>
<evidence type="ECO:0000313" key="3">
    <source>
        <dbReference type="WBParaSite" id="SVE_0215400.1"/>
    </source>
</evidence>
<name>A0A0K0F042_STRVS</name>
<protein>
    <submittedName>
        <fullName evidence="3">Peptidase A2 domain-containing protein</fullName>
    </submittedName>
</protein>
<sequence>MNEKKGKANLNTSKFKTNLNEEKSRKRKNPRTLTGDSPAHTRKRGKPPLDLNNKAPNRSETPRVYVTIIVNGLFATALLDGGSDVSIINKELAKQVNLCVLNNVESITTLAVKCEMVFIESSVSLQINDQSRVTCSQNQLYSGPTPNYTQLLLSIPTHVSFEILIDYSTSIFTYTSDFNKKNCQFVLKDKSQDEFEFKIKLKKTFPSLISQPMYDVGEGFATASLQDFTTTNFVKDFIVFNCKYPFPGERKTIQSMLDLGILKPTKSLETGNHYPIDKPYSNEKLFIVDCRPVYNRTRKL</sequence>
<organism evidence="2 3">
    <name type="scientific">Strongyloides venezuelensis</name>
    <name type="common">Threadworm</name>
    <dbReference type="NCBI Taxonomy" id="75913"/>
    <lineage>
        <taxon>Eukaryota</taxon>
        <taxon>Metazoa</taxon>
        <taxon>Ecdysozoa</taxon>
        <taxon>Nematoda</taxon>
        <taxon>Chromadorea</taxon>
        <taxon>Rhabditida</taxon>
        <taxon>Tylenchina</taxon>
        <taxon>Panagrolaimomorpha</taxon>
        <taxon>Strongyloidoidea</taxon>
        <taxon>Strongyloididae</taxon>
        <taxon>Strongyloides</taxon>
    </lineage>
</organism>